<evidence type="ECO:0000313" key="4">
    <source>
        <dbReference type="Proteomes" id="UP001500051"/>
    </source>
</evidence>
<keyword evidence="2" id="KW-1133">Transmembrane helix</keyword>
<evidence type="ECO:0000256" key="1">
    <source>
        <dbReference type="SAM" id="MobiDB-lite"/>
    </source>
</evidence>
<gene>
    <name evidence="3" type="ORF">GCM10022204_31980</name>
</gene>
<protein>
    <submittedName>
        <fullName evidence="3">Uncharacterized protein</fullName>
    </submittedName>
</protein>
<keyword evidence="2" id="KW-0812">Transmembrane</keyword>
<feature type="region of interest" description="Disordered" evidence="1">
    <location>
        <begin position="1"/>
        <end position="27"/>
    </location>
</feature>
<feature type="compositionally biased region" description="Acidic residues" evidence="1">
    <location>
        <begin position="187"/>
        <end position="207"/>
    </location>
</feature>
<feature type="region of interest" description="Disordered" evidence="1">
    <location>
        <begin position="183"/>
        <end position="207"/>
    </location>
</feature>
<name>A0ABP7DWF0_9ACTN</name>
<organism evidence="3 4">
    <name type="scientific">Microlunatus aurantiacus</name>
    <dbReference type="NCBI Taxonomy" id="446786"/>
    <lineage>
        <taxon>Bacteria</taxon>
        <taxon>Bacillati</taxon>
        <taxon>Actinomycetota</taxon>
        <taxon>Actinomycetes</taxon>
        <taxon>Propionibacteriales</taxon>
        <taxon>Propionibacteriaceae</taxon>
        <taxon>Microlunatus</taxon>
    </lineage>
</organism>
<accession>A0ABP7DWF0</accession>
<sequence>MPTATDTPADHQIQVQPRPGVNSASPTTPSFVQLIETALVGGDPVYEFFAGHFQALQGLYQTIATGGDEVWLDGTDKESGDPVKYVAQGNNFLSVSHTFTDTGPLKDGTGSKDTYKPVGIAYVTFTTDQGSSQMILNDVHYAGLGLGGLLAAPVLAKFGLSIIKSVANWIKNTAIKIYNRVSGGGSEDADQAEDDVESDASEAAEESAEEGAEVAEGVFADVSITVAQGVLFAVGIGIMAIVFILQLISKEINAQIRFYNVTKLDITFGVCKVDGHTGMSNGPAKIGSTAVVTHVSKATSPPWIIGSDTAIYYAEAAFLNTNELFGVGYLMTAEPNGDFPGFKVGVEIPSGDPNVILVELTNESCNDAWDKLQDEDPESRITPALTGSATSGPYTLRVATNALQGRTASPLSGEVGYNYEHLVVLTDGSVSA</sequence>
<feature type="transmembrane region" description="Helical" evidence="2">
    <location>
        <begin position="229"/>
        <end position="248"/>
    </location>
</feature>
<reference evidence="4" key="1">
    <citation type="journal article" date="2019" name="Int. J. Syst. Evol. Microbiol.">
        <title>The Global Catalogue of Microorganisms (GCM) 10K type strain sequencing project: providing services to taxonomists for standard genome sequencing and annotation.</title>
        <authorList>
            <consortium name="The Broad Institute Genomics Platform"/>
            <consortium name="The Broad Institute Genome Sequencing Center for Infectious Disease"/>
            <person name="Wu L."/>
            <person name="Ma J."/>
        </authorList>
    </citation>
    <scope>NUCLEOTIDE SEQUENCE [LARGE SCALE GENOMIC DNA]</scope>
    <source>
        <strain evidence="4">JCM 16548</strain>
    </source>
</reference>
<keyword evidence="4" id="KW-1185">Reference proteome</keyword>
<dbReference type="Proteomes" id="UP001500051">
    <property type="component" value="Unassembled WGS sequence"/>
</dbReference>
<proteinExistence type="predicted"/>
<evidence type="ECO:0000256" key="2">
    <source>
        <dbReference type="SAM" id="Phobius"/>
    </source>
</evidence>
<evidence type="ECO:0000313" key="3">
    <source>
        <dbReference type="EMBL" id="GAA3710951.1"/>
    </source>
</evidence>
<comment type="caution">
    <text evidence="3">The sequence shown here is derived from an EMBL/GenBank/DDBJ whole genome shotgun (WGS) entry which is preliminary data.</text>
</comment>
<dbReference type="RefSeq" id="WP_344813398.1">
    <property type="nucleotide sequence ID" value="NZ_BAAAYX010000013.1"/>
</dbReference>
<dbReference type="EMBL" id="BAAAYX010000013">
    <property type="protein sequence ID" value="GAA3710951.1"/>
    <property type="molecule type" value="Genomic_DNA"/>
</dbReference>
<keyword evidence="2" id="KW-0472">Membrane</keyword>